<evidence type="ECO:0000256" key="4">
    <source>
        <dbReference type="ARBA" id="ARBA00022777"/>
    </source>
</evidence>
<dbReference type="GO" id="GO:0008443">
    <property type="term" value="F:phosphofructokinase activity"/>
    <property type="evidence" value="ECO:0007669"/>
    <property type="project" value="TreeGrafter"/>
</dbReference>
<evidence type="ECO:0000259" key="7">
    <source>
        <dbReference type="Pfam" id="PF00294"/>
    </source>
</evidence>
<accession>A0A857KWZ0</accession>
<dbReference type="GO" id="GO:0005829">
    <property type="term" value="C:cytosol"/>
    <property type="evidence" value="ECO:0007669"/>
    <property type="project" value="TreeGrafter"/>
</dbReference>
<dbReference type="RefSeq" id="WP_005192847.1">
    <property type="nucleotide sequence ID" value="NZ_CP045804.1"/>
</dbReference>
<dbReference type="InterPro" id="IPR002173">
    <property type="entry name" value="Carboh/pur_kinase_PfkB_CS"/>
</dbReference>
<keyword evidence="3" id="KW-0547">Nucleotide-binding</keyword>
<gene>
    <name evidence="8" type="ORF">GII30_10285</name>
</gene>
<keyword evidence="4 6" id="KW-0418">Kinase</keyword>
<feature type="domain" description="Carbohydrate kinase PfkB" evidence="7">
    <location>
        <begin position="17"/>
        <end position="309"/>
    </location>
</feature>
<sequence>MTAPTSYDIVTLTANPSLDRTLELSGVLQRGEVQRAVAARTEPGGKGVNVSRVAAEAGVSTLALLPGRAGDPLLTALNGVGLPYRAMPIDGEIRSNLTIAEPDGTTTKINAPGVTLDADQARALTELVIEHAASASWVTLCGSLPPGLPDDWYRTLLDALADLPCRVAVDTSGAPLVAAAAGRSDLIKPNDEELAEVTGADPAVLKAAAAAGDLAPIVAAAGELAARTGGAVLATLGAAGAVLTTAAGSWSATPPPTVTKSTVGAGDSSLAGYVLAALRGEPEPERLRSAVAYGAAAAGLAGTQPPAPAQLDLGRVGLTELATTR</sequence>
<dbReference type="PIRSF" id="PIRSF000535">
    <property type="entry name" value="1PFK/6PFK/LacC"/>
    <property type="match status" value="1"/>
</dbReference>
<dbReference type="GO" id="GO:0005524">
    <property type="term" value="F:ATP binding"/>
    <property type="evidence" value="ECO:0007669"/>
    <property type="project" value="UniProtKB-KW"/>
</dbReference>
<dbReference type="NCBIfam" id="TIGR03168">
    <property type="entry name" value="1-PFK"/>
    <property type="match status" value="1"/>
</dbReference>
<dbReference type="AlphaFoldDB" id="A0A857KWZ0"/>
<dbReference type="InterPro" id="IPR017583">
    <property type="entry name" value="Tagatose/fructose_Pkinase"/>
</dbReference>
<organism evidence="8">
    <name type="scientific">Gordonia amarae</name>
    <dbReference type="NCBI Taxonomy" id="36821"/>
    <lineage>
        <taxon>Bacteria</taxon>
        <taxon>Bacillati</taxon>
        <taxon>Actinomycetota</taxon>
        <taxon>Actinomycetes</taxon>
        <taxon>Mycobacteriales</taxon>
        <taxon>Gordoniaceae</taxon>
        <taxon>Gordonia</taxon>
    </lineage>
</organism>
<comment type="similarity">
    <text evidence="1 6">Belongs to the carbohydrate kinase PfkB family.</text>
</comment>
<dbReference type="PANTHER" id="PTHR46566">
    <property type="entry name" value="1-PHOSPHOFRUCTOKINASE-RELATED"/>
    <property type="match status" value="1"/>
</dbReference>
<evidence type="ECO:0000256" key="6">
    <source>
        <dbReference type="RuleBase" id="RU003704"/>
    </source>
</evidence>
<evidence type="ECO:0000256" key="1">
    <source>
        <dbReference type="ARBA" id="ARBA00010688"/>
    </source>
</evidence>
<reference evidence="8" key="1">
    <citation type="journal article" date="2021" name="Nat. Microbiol.">
        <title>Cocultivation of an ultrasmall environmental parasitic bacterium with lytic ability against bacteria associated with wastewater foams.</title>
        <authorList>
            <person name="Batinovic S."/>
            <person name="Rose J.J.A."/>
            <person name="Ratcliffe J."/>
            <person name="Seviour R.J."/>
            <person name="Petrovski S."/>
        </authorList>
    </citation>
    <scope>NUCLEOTIDE SEQUENCE</scope>
    <source>
        <strain evidence="8">CON44</strain>
    </source>
</reference>
<evidence type="ECO:0000256" key="5">
    <source>
        <dbReference type="ARBA" id="ARBA00022840"/>
    </source>
</evidence>
<dbReference type="PROSITE" id="PS00584">
    <property type="entry name" value="PFKB_KINASES_2"/>
    <property type="match status" value="1"/>
</dbReference>
<name>A0A857KWZ0_9ACTN</name>
<evidence type="ECO:0000256" key="3">
    <source>
        <dbReference type="ARBA" id="ARBA00022741"/>
    </source>
</evidence>
<dbReference type="InterPro" id="IPR011611">
    <property type="entry name" value="PfkB_dom"/>
</dbReference>
<dbReference type="InterPro" id="IPR002139">
    <property type="entry name" value="Ribo/fructo_kinase"/>
</dbReference>
<evidence type="ECO:0000256" key="2">
    <source>
        <dbReference type="ARBA" id="ARBA00022679"/>
    </source>
</evidence>
<protein>
    <submittedName>
        <fullName evidence="8">Hexose kinase</fullName>
        <ecNumber evidence="8">2.7.1.-</ecNumber>
    </submittedName>
</protein>
<dbReference type="SUPFAM" id="SSF53613">
    <property type="entry name" value="Ribokinase-like"/>
    <property type="match status" value="1"/>
</dbReference>
<keyword evidence="5" id="KW-0067">ATP-binding</keyword>
<dbReference type="PANTHER" id="PTHR46566:SF5">
    <property type="entry name" value="1-PHOSPHOFRUCTOKINASE"/>
    <property type="match status" value="1"/>
</dbReference>
<keyword evidence="2 6" id="KW-0808">Transferase</keyword>
<proteinExistence type="inferred from homology"/>
<dbReference type="EMBL" id="CP045810">
    <property type="protein sequence ID" value="QHN39499.1"/>
    <property type="molecule type" value="Genomic_DNA"/>
</dbReference>
<dbReference type="Pfam" id="PF00294">
    <property type="entry name" value="PfkB"/>
    <property type="match status" value="1"/>
</dbReference>
<dbReference type="InterPro" id="IPR029056">
    <property type="entry name" value="Ribokinase-like"/>
</dbReference>
<evidence type="ECO:0000313" key="8">
    <source>
        <dbReference type="EMBL" id="QHN39499.1"/>
    </source>
</evidence>
<dbReference type="EC" id="2.7.1.-" evidence="8"/>
<dbReference type="Gene3D" id="3.40.1190.20">
    <property type="match status" value="1"/>
</dbReference>
<dbReference type="PRINTS" id="PR00990">
    <property type="entry name" value="RIBOKINASE"/>
</dbReference>
<dbReference type="CDD" id="cd01164">
    <property type="entry name" value="FruK_PfkB_like"/>
    <property type="match status" value="1"/>
</dbReference>